<evidence type="ECO:0000313" key="1">
    <source>
        <dbReference type="EMBL" id="VDP05469.1"/>
    </source>
</evidence>
<dbReference type="WBParaSite" id="HPBE_0001629201-mRNA-1">
    <property type="protein sequence ID" value="HPBE_0001629201-mRNA-1"/>
    <property type="gene ID" value="HPBE_0001629201"/>
</dbReference>
<dbReference type="EMBL" id="UZAH01029331">
    <property type="protein sequence ID" value="VDP05469.1"/>
    <property type="molecule type" value="Genomic_DNA"/>
</dbReference>
<evidence type="ECO:0000313" key="2">
    <source>
        <dbReference type="Proteomes" id="UP000050761"/>
    </source>
</evidence>
<dbReference type="Proteomes" id="UP000050761">
    <property type="component" value="Unassembled WGS sequence"/>
</dbReference>
<gene>
    <name evidence="1" type="ORF">HPBE_LOCUS16291</name>
</gene>
<name>A0A183G477_HELPZ</name>
<reference evidence="3" key="2">
    <citation type="submission" date="2019-09" db="UniProtKB">
        <authorList>
            <consortium name="WormBaseParasite"/>
        </authorList>
    </citation>
    <scope>IDENTIFICATION</scope>
</reference>
<reference evidence="1 2" key="1">
    <citation type="submission" date="2018-11" db="EMBL/GenBank/DDBJ databases">
        <authorList>
            <consortium name="Pathogen Informatics"/>
        </authorList>
    </citation>
    <scope>NUCLEOTIDE SEQUENCE [LARGE SCALE GENOMIC DNA]</scope>
</reference>
<accession>A0A3P8DZH4</accession>
<evidence type="ECO:0000313" key="3">
    <source>
        <dbReference type="WBParaSite" id="HPBE_0001629201-mRNA-1"/>
    </source>
</evidence>
<keyword evidence="2" id="KW-1185">Reference proteome</keyword>
<accession>A0A183G477</accession>
<organism evidence="2 3">
    <name type="scientific">Heligmosomoides polygyrus</name>
    <name type="common">Parasitic roundworm</name>
    <dbReference type="NCBI Taxonomy" id="6339"/>
    <lineage>
        <taxon>Eukaryota</taxon>
        <taxon>Metazoa</taxon>
        <taxon>Ecdysozoa</taxon>
        <taxon>Nematoda</taxon>
        <taxon>Chromadorea</taxon>
        <taxon>Rhabditida</taxon>
        <taxon>Rhabditina</taxon>
        <taxon>Rhabditomorpha</taxon>
        <taxon>Strongyloidea</taxon>
        <taxon>Heligmosomidae</taxon>
        <taxon>Heligmosomoides</taxon>
    </lineage>
</organism>
<dbReference type="AlphaFoldDB" id="A0A183G477"/>
<proteinExistence type="predicted"/>
<sequence>MPCDRGPVTTVDSTVVELTERQSMGVKPLEFYDLTSSEEDNTDLQVPGYVLVSILLLPRTQMRRSDDEESEVHCQD</sequence>
<protein>
    <submittedName>
        <fullName evidence="3">Velvet domain-containing protein</fullName>
    </submittedName>
</protein>